<dbReference type="InterPro" id="IPR011991">
    <property type="entry name" value="ArsR-like_HTH"/>
</dbReference>
<keyword evidence="6" id="KW-1185">Reference proteome</keyword>
<evidence type="ECO:0000259" key="4">
    <source>
        <dbReference type="PROSITE" id="PS51118"/>
    </source>
</evidence>
<proteinExistence type="predicted"/>
<evidence type="ECO:0000313" key="6">
    <source>
        <dbReference type="Proteomes" id="UP000552097"/>
    </source>
</evidence>
<gene>
    <name evidence="5" type="ORF">F4560_003672</name>
</gene>
<evidence type="ECO:0000256" key="3">
    <source>
        <dbReference type="ARBA" id="ARBA00023163"/>
    </source>
</evidence>
<dbReference type="InterPro" id="IPR036390">
    <property type="entry name" value="WH_DNA-bd_sf"/>
</dbReference>
<evidence type="ECO:0000256" key="1">
    <source>
        <dbReference type="ARBA" id="ARBA00023015"/>
    </source>
</evidence>
<dbReference type="RefSeq" id="WP_312869346.1">
    <property type="nucleotide sequence ID" value="NZ_JACHMO010000001.1"/>
</dbReference>
<keyword evidence="1" id="KW-0805">Transcription regulation</keyword>
<dbReference type="InterPro" id="IPR002577">
    <property type="entry name" value="HTH_HxlR"/>
</dbReference>
<evidence type="ECO:0000256" key="2">
    <source>
        <dbReference type="ARBA" id="ARBA00023125"/>
    </source>
</evidence>
<dbReference type="PANTHER" id="PTHR33204">
    <property type="entry name" value="TRANSCRIPTIONAL REGULATOR, MARR FAMILY"/>
    <property type="match status" value="1"/>
</dbReference>
<dbReference type="InterPro" id="IPR036527">
    <property type="entry name" value="SCP2_sterol-bd_dom_sf"/>
</dbReference>
<accession>A0A7W9HLG4</accession>
<keyword evidence="3" id="KW-0804">Transcription</keyword>
<dbReference type="EMBL" id="JACHMO010000001">
    <property type="protein sequence ID" value="MBB5803904.1"/>
    <property type="molecule type" value="Genomic_DNA"/>
</dbReference>
<dbReference type="GO" id="GO:0003677">
    <property type="term" value="F:DNA binding"/>
    <property type="evidence" value="ECO:0007669"/>
    <property type="project" value="UniProtKB-KW"/>
</dbReference>
<dbReference type="Proteomes" id="UP000552097">
    <property type="component" value="Unassembled WGS sequence"/>
</dbReference>
<dbReference type="Pfam" id="PF02036">
    <property type="entry name" value="SCP2"/>
    <property type="match status" value="1"/>
</dbReference>
<dbReference type="AlphaFoldDB" id="A0A7W9HLG4"/>
<reference evidence="5 6" key="1">
    <citation type="submission" date="2020-08" db="EMBL/GenBank/DDBJ databases">
        <title>Sequencing the genomes of 1000 actinobacteria strains.</title>
        <authorList>
            <person name="Klenk H.-P."/>
        </authorList>
    </citation>
    <scope>NUCLEOTIDE SEQUENCE [LARGE SCALE GENOMIC DNA]</scope>
    <source>
        <strain evidence="5 6">DSM 45486</strain>
    </source>
</reference>
<dbReference type="Pfam" id="PF01638">
    <property type="entry name" value="HxlR"/>
    <property type="match status" value="1"/>
</dbReference>
<dbReference type="PANTHER" id="PTHR33204:SF18">
    <property type="entry name" value="TRANSCRIPTIONAL REGULATORY PROTEIN"/>
    <property type="match status" value="1"/>
</dbReference>
<dbReference type="Gene3D" id="3.30.1050.10">
    <property type="entry name" value="SCP2 sterol-binding domain"/>
    <property type="match status" value="1"/>
</dbReference>
<dbReference type="SUPFAM" id="SSF55718">
    <property type="entry name" value="SCP-like"/>
    <property type="match status" value="1"/>
</dbReference>
<name>A0A7W9HLG4_9PSEU</name>
<protein>
    <submittedName>
        <fullName evidence="5">DNA-binding HxlR family transcriptional regulator</fullName>
    </submittedName>
</protein>
<keyword evidence="2 5" id="KW-0238">DNA-binding</keyword>
<organism evidence="5 6">
    <name type="scientific">Saccharothrix ecbatanensis</name>
    <dbReference type="NCBI Taxonomy" id="1105145"/>
    <lineage>
        <taxon>Bacteria</taxon>
        <taxon>Bacillati</taxon>
        <taxon>Actinomycetota</taxon>
        <taxon>Actinomycetes</taxon>
        <taxon>Pseudonocardiales</taxon>
        <taxon>Pseudonocardiaceae</taxon>
        <taxon>Saccharothrix</taxon>
    </lineage>
</organism>
<dbReference type="InterPro" id="IPR003033">
    <property type="entry name" value="SCP2_sterol-bd_dom"/>
</dbReference>
<dbReference type="CDD" id="cd00090">
    <property type="entry name" value="HTH_ARSR"/>
    <property type="match status" value="1"/>
</dbReference>
<evidence type="ECO:0000313" key="5">
    <source>
        <dbReference type="EMBL" id="MBB5803904.1"/>
    </source>
</evidence>
<comment type="caution">
    <text evidence="5">The sequence shown here is derived from an EMBL/GenBank/DDBJ whole genome shotgun (WGS) entry which is preliminary data.</text>
</comment>
<dbReference type="InterPro" id="IPR036388">
    <property type="entry name" value="WH-like_DNA-bd_sf"/>
</dbReference>
<dbReference type="PROSITE" id="PS51118">
    <property type="entry name" value="HTH_HXLR"/>
    <property type="match status" value="1"/>
</dbReference>
<dbReference type="SUPFAM" id="SSF46785">
    <property type="entry name" value="Winged helix' DNA-binding domain"/>
    <property type="match status" value="1"/>
</dbReference>
<feature type="domain" description="HTH hxlR-type" evidence="4">
    <location>
        <begin position="13"/>
        <end position="111"/>
    </location>
</feature>
<dbReference type="Gene3D" id="1.10.10.10">
    <property type="entry name" value="Winged helix-like DNA-binding domain superfamily/Winged helix DNA-binding domain"/>
    <property type="match status" value="1"/>
</dbReference>
<sequence>MAVVGKRDYGQFCGLAAGMNVIGERWTLLVIRELLIGPSRFNEMIDNLPGIGPNLLAERLKTLTEHGVIEQVPVPGDGRGKFYQLTELGRELSGPVLSLTKWGLSFLDESASTGVVRPEWGFLAVQAMVVESEIPDIDEVYEFRVGDQAFTVAVKAGEVAFSRGQAEQPDLVITSDPDTFVRIGARLITPFAAIATGRVSIEGQPEAIQRCTRMLGLV</sequence>